<organism evidence="2 3">
    <name type="scientific">Clostridium thailandense</name>
    <dbReference type="NCBI Taxonomy" id="2794346"/>
    <lineage>
        <taxon>Bacteria</taxon>
        <taxon>Bacillati</taxon>
        <taxon>Bacillota</taxon>
        <taxon>Clostridia</taxon>
        <taxon>Eubacteriales</taxon>
        <taxon>Clostridiaceae</taxon>
        <taxon>Clostridium</taxon>
    </lineage>
</organism>
<accession>A0A949TFX4</accession>
<proteinExistence type="predicted"/>
<comment type="caution">
    <text evidence="2">The sequence shown here is derived from an EMBL/GenBank/DDBJ whole genome shotgun (WGS) entry which is preliminary data.</text>
</comment>
<protein>
    <submittedName>
        <fullName evidence="2">WG repeat-containing protein</fullName>
    </submittedName>
</protein>
<dbReference type="EMBL" id="JAEEGC010000018">
    <property type="protein sequence ID" value="MBV7272064.1"/>
    <property type="molecule type" value="Genomic_DNA"/>
</dbReference>
<dbReference type="PANTHER" id="PTHR37841">
    <property type="entry name" value="GLR2918 PROTEIN"/>
    <property type="match status" value="1"/>
</dbReference>
<dbReference type="Proteomes" id="UP000694308">
    <property type="component" value="Unassembled WGS sequence"/>
</dbReference>
<name>A0A949TFX4_9CLOT</name>
<gene>
    <name evidence="2" type="ORF">I6U48_03920</name>
</gene>
<keyword evidence="3" id="KW-1185">Reference proteome</keyword>
<sequence>MAYDLISDNIKKQYKDKNDFEAAFAGTSNPHHESFEIEGCSCRSKDRIRFKVWLYYNYTGQDLSPYKRPRNNECIELVKINKETWLVDKVFTLENYYIERHIAAEIKLKNSLKAEDKLNKGIIKLYSAKIKDLNGEKWGFIDNKGNFVIKPSFDYAYDFQDNGLAIVGINNTFGIINTFGNYVAIPKYDFINQFSEGRAVATNNKKPVIIDESGRVLSTKEYDYIGNFKNGRALASGFDKEEKYIYGYLDRQGKEIIPLQYEFASDFIDGKAIVKLKDNEYALIDLNGKIYNKYNNYFVGNLGDGLLAFQEIQNGKYGYIDQKGRVIMKPEFTVATTFSEGRAIVNNSSDGNERRYGLIDKAGNYKIKPEYDDIILLDENRVRVGKAIVKEKPFIGSKYSIADIDGNFLTDFIYYDVSNYKNGLASAYDDKNTFFIDNKGRVVKNLPIVSGSGSLAFIGELIRAYVDNRIMYFDSNGRPLWKENTIIPLDNMYEIKEVKYKPNKDYLVYYPQIKGVKNPIVEKYINERLKQISQVRPIDPNIQLEHSYGRDFSVEFFKKNLLVLELNGYDYPFGAMHDMPIKTYQHIDLISGRFYELKDLFKENSNYVKILSDIIGEQIKKGIQYFYVFPDSYKGISKDQPFYADDTALYIYFQPYEIAPFAAGFPTFKIPYKEILNIINVNGEFWKSFH</sequence>
<dbReference type="AlphaFoldDB" id="A0A949TFX4"/>
<dbReference type="PANTHER" id="PTHR37841:SF1">
    <property type="entry name" value="DUF3298 DOMAIN-CONTAINING PROTEIN"/>
    <property type="match status" value="1"/>
</dbReference>
<dbReference type="Pfam" id="PF11738">
    <property type="entry name" value="DUF3298"/>
    <property type="match status" value="1"/>
</dbReference>
<evidence type="ECO:0000313" key="3">
    <source>
        <dbReference type="Proteomes" id="UP000694308"/>
    </source>
</evidence>
<dbReference type="InterPro" id="IPR032774">
    <property type="entry name" value="WG_beta_rep"/>
</dbReference>
<feature type="domain" description="DUF3298" evidence="1">
    <location>
        <begin position="598"/>
        <end position="673"/>
    </location>
</feature>
<evidence type="ECO:0000259" key="1">
    <source>
        <dbReference type="Pfam" id="PF11738"/>
    </source>
</evidence>
<evidence type="ECO:0000313" key="2">
    <source>
        <dbReference type="EMBL" id="MBV7272064.1"/>
    </source>
</evidence>
<dbReference type="Pfam" id="PF14903">
    <property type="entry name" value="WG_beta_rep"/>
    <property type="match status" value="6"/>
</dbReference>
<reference evidence="2" key="1">
    <citation type="submission" date="2020-12" db="EMBL/GenBank/DDBJ databases">
        <title>Clostridium thailandense sp. nov., a novel acetogenic bacterium isolated from peat land soil in Thailand.</title>
        <authorList>
            <person name="Chaikitkaew S."/>
            <person name="Birkeland N.K."/>
        </authorList>
    </citation>
    <scope>NUCLEOTIDE SEQUENCE</scope>
    <source>
        <strain evidence="2">PL3</strain>
    </source>
</reference>
<dbReference type="InterPro" id="IPR021729">
    <property type="entry name" value="DUF3298"/>
</dbReference>